<organism evidence="3 4">
    <name type="scientific">Salibaculum griseiflavum</name>
    <dbReference type="NCBI Taxonomy" id="1914409"/>
    <lineage>
        <taxon>Bacteria</taxon>
        <taxon>Pseudomonadati</taxon>
        <taxon>Pseudomonadota</taxon>
        <taxon>Alphaproteobacteria</taxon>
        <taxon>Rhodobacterales</taxon>
        <taxon>Roseobacteraceae</taxon>
        <taxon>Salibaculum</taxon>
    </lineage>
</organism>
<accession>A0A2V1P2S8</accession>
<proteinExistence type="predicted"/>
<evidence type="ECO:0000313" key="3">
    <source>
        <dbReference type="EMBL" id="PWG16715.1"/>
    </source>
</evidence>
<keyword evidence="1" id="KW-0812">Transmembrane</keyword>
<evidence type="ECO:0000259" key="2">
    <source>
        <dbReference type="Pfam" id="PF07331"/>
    </source>
</evidence>
<reference evidence="4" key="1">
    <citation type="submission" date="2018-05" db="EMBL/GenBank/DDBJ databases">
        <authorList>
            <person name="Du Z."/>
            <person name="Wang X."/>
        </authorList>
    </citation>
    <scope>NUCLEOTIDE SEQUENCE [LARGE SCALE GENOMIC DNA]</scope>
    <source>
        <strain evidence="4">WDS4C29</strain>
    </source>
</reference>
<keyword evidence="1" id="KW-0472">Membrane</keyword>
<evidence type="ECO:0000313" key="4">
    <source>
        <dbReference type="Proteomes" id="UP000245293"/>
    </source>
</evidence>
<feature type="domain" description="DUF1468" evidence="2">
    <location>
        <begin position="31"/>
        <end position="170"/>
    </location>
</feature>
<gene>
    <name evidence="3" type="ORF">DFK10_10360</name>
</gene>
<sequence>MARSKPPSDATQLGSGLPKHPIWRHMPAVLLTVPCGLVFYEAATTLTEQGYASGTPISNAALYPRLLAGVLLALLALQVVSDVRSGPEAAGAEPAAAPDRPGQMAYAALGMVAYVLLLPVLGFLLATPVFVLALLLTLGDRNPVTLAALPLGVTLGCLAVFQGLFNVNLPRGLLGIAVNL</sequence>
<dbReference type="OrthoDB" id="9989053at2"/>
<feature type="transmembrane region" description="Helical" evidence="1">
    <location>
        <begin position="111"/>
        <end position="137"/>
    </location>
</feature>
<comment type="caution">
    <text evidence="3">The sequence shown here is derived from an EMBL/GenBank/DDBJ whole genome shotgun (WGS) entry which is preliminary data.</text>
</comment>
<feature type="transmembrane region" description="Helical" evidence="1">
    <location>
        <begin position="144"/>
        <end position="165"/>
    </location>
</feature>
<dbReference type="InterPro" id="IPR009936">
    <property type="entry name" value="DUF1468"/>
</dbReference>
<feature type="transmembrane region" description="Helical" evidence="1">
    <location>
        <begin position="61"/>
        <end position="80"/>
    </location>
</feature>
<dbReference type="AlphaFoldDB" id="A0A2V1P2S8"/>
<protein>
    <recommendedName>
        <fullName evidence="2">DUF1468 domain-containing protein</fullName>
    </recommendedName>
</protein>
<dbReference type="Proteomes" id="UP000245293">
    <property type="component" value="Unassembled WGS sequence"/>
</dbReference>
<feature type="transmembrane region" description="Helical" evidence="1">
    <location>
        <begin position="22"/>
        <end position="40"/>
    </location>
</feature>
<keyword evidence="1" id="KW-1133">Transmembrane helix</keyword>
<keyword evidence="4" id="KW-1185">Reference proteome</keyword>
<evidence type="ECO:0000256" key="1">
    <source>
        <dbReference type="SAM" id="Phobius"/>
    </source>
</evidence>
<dbReference type="Pfam" id="PF07331">
    <property type="entry name" value="TctB"/>
    <property type="match status" value="1"/>
</dbReference>
<dbReference type="EMBL" id="QETF01000010">
    <property type="protein sequence ID" value="PWG16715.1"/>
    <property type="molecule type" value="Genomic_DNA"/>
</dbReference>
<name>A0A2V1P2S8_9RHOB</name>